<feature type="transmembrane region" description="Helical" evidence="6">
    <location>
        <begin position="91"/>
        <end position="109"/>
    </location>
</feature>
<protein>
    <submittedName>
        <fullName evidence="7">Tryptophan-rich sensory protein</fullName>
    </submittedName>
</protein>
<accession>A0A0W0XQQ4</accession>
<feature type="transmembrane region" description="Helical" evidence="6">
    <location>
        <begin position="19"/>
        <end position="37"/>
    </location>
</feature>
<evidence type="ECO:0000256" key="3">
    <source>
        <dbReference type="ARBA" id="ARBA00022692"/>
    </source>
</evidence>
<comment type="similarity">
    <text evidence="2">Belongs to the TspO/BZRP family.</text>
</comment>
<evidence type="ECO:0000256" key="2">
    <source>
        <dbReference type="ARBA" id="ARBA00007524"/>
    </source>
</evidence>
<gene>
    <name evidence="7" type="ORF">Lrub_1862</name>
</gene>
<dbReference type="PATRIC" id="fig|458.5.peg.1942"/>
<dbReference type="FunFam" id="1.20.1260.100:FF:000001">
    <property type="entry name" value="translocator protein 2"/>
    <property type="match status" value="1"/>
</dbReference>
<sequence length="167" mass="19984">MDCKPLQEKQLNIKKGIELLLWVIVLQGVGFLFGLLTKANIFPWYEHLNKSSLTPPPWVFSTVWSLLYLLLAYVGWVLWTNRKEPRVRPLFYLYLLQLVMNWSWTPFFFQRHWTGFSLLWIILIASLTGIMIYRLYPEKRTLAVLLMPYLVWLVFAAYLNGVIWLWN</sequence>
<dbReference type="InterPro" id="IPR038330">
    <property type="entry name" value="TspO/MBR-related_sf"/>
</dbReference>
<dbReference type="PIRSF" id="PIRSF005859">
    <property type="entry name" value="PBR"/>
    <property type="match status" value="1"/>
</dbReference>
<comment type="caution">
    <text evidence="7">The sequence shown here is derived from an EMBL/GenBank/DDBJ whole genome shotgun (WGS) entry which is preliminary data.</text>
</comment>
<dbReference type="Gene3D" id="1.20.1260.100">
    <property type="entry name" value="TspO/MBR protein"/>
    <property type="match status" value="1"/>
</dbReference>
<dbReference type="InterPro" id="IPR004307">
    <property type="entry name" value="TspO_MBR"/>
</dbReference>
<evidence type="ECO:0000256" key="4">
    <source>
        <dbReference type="ARBA" id="ARBA00022989"/>
    </source>
</evidence>
<keyword evidence="3 6" id="KW-0812">Transmembrane</keyword>
<proteinExistence type="inferred from homology"/>
<evidence type="ECO:0000256" key="6">
    <source>
        <dbReference type="SAM" id="Phobius"/>
    </source>
</evidence>
<keyword evidence="8" id="KW-1185">Reference proteome</keyword>
<dbReference type="PANTHER" id="PTHR10057">
    <property type="entry name" value="PERIPHERAL-TYPE BENZODIAZEPINE RECEPTOR"/>
    <property type="match status" value="1"/>
</dbReference>
<dbReference type="PANTHER" id="PTHR10057:SF0">
    <property type="entry name" value="TRANSLOCATOR PROTEIN"/>
    <property type="match status" value="1"/>
</dbReference>
<feature type="transmembrane region" description="Helical" evidence="6">
    <location>
        <begin position="143"/>
        <end position="166"/>
    </location>
</feature>
<feature type="transmembrane region" description="Helical" evidence="6">
    <location>
        <begin position="115"/>
        <end position="136"/>
    </location>
</feature>
<dbReference type="EMBL" id="LNYT01000020">
    <property type="protein sequence ID" value="KTD46940.1"/>
    <property type="molecule type" value="Genomic_DNA"/>
</dbReference>
<evidence type="ECO:0000256" key="1">
    <source>
        <dbReference type="ARBA" id="ARBA00004141"/>
    </source>
</evidence>
<name>A0A0W0XQQ4_9GAMM</name>
<dbReference type="CDD" id="cd15904">
    <property type="entry name" value="TSPO_MBR"/>
    <property type="match status" value="1"/>
</dbReference>
<comment type="subcellular location">
    <subcellularLocation>
        <location evidence="1">Membrane</location>
        <topology evidence="1">Multi-pass membrane protein</topology>
    </subcellularLocation>
</comment>
<organism evidence="7 8">
    <name type="scientific">Legionella rubrilucens</name>
    <dbReference type="NCBI Taxonomy" id="458"/>
    <lineage>
        <taxon>Bacteria</taxon>
        <taxon>Pseudomonadati</taxon>
        <taxon>Pseudomonadota</taxon>
        <taxon>Gammaproteobacteria</taxon>
        <taxon>Legionellales</taxon>
        <taxon>Legionellaceae</taxon>
        <taxon>Legionella</taxon>
    </lineage>
</organism>
<evidence type="ECO:0000313" key="7">
    <source>
        <dbReference type="EMBL" id="KTD46940.1"/>
    </source>
</evidence>
<reference evidence="7 8" key="1">
    <citation type="submission" date="2015-11" db="EMBL/GenBank/DDBJ databases">
        <title>Genomic analysis of 38 Legionella species identifies large and diverse effector repertoires.</title>
        <authorList>
            <person name="Burstein D."/>
            <person name="Amaro F."/>
            <person name="Zusman T."/>
            <person name="Lifshitz Z."/>
            <person name="Cohen O."/>
            <person name="Gilbert J.A."/>
            <person name="Pupko T."/>
            <person name="Shuman H.A."/>
            <person name="Segal G."/>
        </authorList>
    </citation>
    <scope>NUCLEOTIDE SEQUENCE [LARGE SCALE GENOMIC DNA]</scope>
    <source>
        <strain evidence="7 8">WA-270A-C2</strain>
    </source>
</reference>
<keyword evidence="5 6" id="KW-0472">Membrane</keyword>
<dbReference type="STRING" id="458.Lrub_1862"/>
<dbReference type="AlphaFoldDB" id="A0A0W0XQQ4"/>
<dbReference type="GO" id="GO:0016020">
    <property type="term" value="C:membrane"/>
    <property type="evidence" value="ECO:0007669"/>
    <property type="project" value="UniProtKB-SubCell"/>
</dbReference>
<dbReference type="Pfam" id="PF03073">
    <property type="entry name" value="TspO_MBR"/>
    <property type="match status" value="1"/>
</dbReference>
<evidence type="ECO:0000256" key="5">
    <source>
        <dbReference type="ARBA" id="ARBA00023136"/>
    </source>
</evidence>
<dbReference type="Proteomes" id="UP000054608">
    <property type="component" value="Unassembled WGS sequence"/>
</dbReference>
<dbReference type="GO" id="GO:0033013">
    <property type="term" value="P:tetrapyrrole metabolic process"/>
    <property type="evidence" value="ECO:0007669"/>
    <property type="project" value="UniProtKB-ARBA"/>
</dbReference>
<keyword evidence="4 6" id="KW-1133">Transmembrane helix</keyword>
<feature type="transmembrane region" description="Helical" evidence="6">
    <location>
        <begin position="57"/>
        <end position="79"/>
    </location>
</feature>
<evidence type="ECO:0000313" key="8">
    <source>
        <dbReference type="Proteomes" id="UP000054608"/>
    </source>
</evidence>